<proteinExistence type="predicted"/>
<name>A0A6A6TY07_9PEZI</name>
<protein>
    <recommendedName>
        <fullName evidence="5">MYND-type domain-containing protein</fullName>
    </recommendedName>
</protein>
<evidence type="ECO:0000259" key="5">
    <source>
        <dbReference type="PROSITE" id="PS50865"/>
    </source>
</evidence>
<keyword evidence="3" id="KW-0862">Zinc</keyword>
<gene>
    <name evidence="6" type="ORF">BT63DRAFT_465512</name>
</gene>
<organism evidence="6 7">
    <name type="scientific">Microthyrium microscopicum</name>
    <dbReference type="NCBI Taxonomy" id="703497"/>
    <lineage>
        <taxon>Eukaryota</taxon>
        <taxon>Fungi</taxon>
        <taxon>Dikarya</taxon>
        <taxon>Ascomycota</taxon>
        <taxon>Pezizomycotina</taxon>
        <taxon>Dothideomycetes</taxon>
        <taxon>Dothideomycetes incertae sedis</taxon>
        <taxon>Microthyriales</taxon>
        <taxon>Microthyriaceae</taxon>
        <taxon>Microthyrium</taxon>
    </lineage>
</organism>
<accession>A0A6A6TY07</accession>
<keyword evidence="7" id="KW-1185">Reference proteome</keyword>
<dbReference type="Pfam" id="PF01753">
    <property type="entry name" value="zf-MYND"/>
    <property type="match status" value="1"/>
</dbReference>
<evidence type="ECO:0000256" key="3">
    <source>
        <dbReference type="ARBA" id="ARBA00022833"/>
    </source>
</evidence>
<reference evidence="6" key="1">
    <citation type="journal article" date="2020" name="Stud. Mycol.">
        <title>101 Dothideomycetes genomes: a test case for predicting lifestyles and emergence of pathogens.</title>
        <authorList>
            <person name="Haridas S."/>
            <person name="Albert R."/>
            <person name="Binder M."/>
            <person name="Bloem J."/>
            <person name="Labutti K."/>
            <person name="Salamov A."/>
            <person name="Andreopoulos B."/>
            <person name="Baker S."/>
            <person name="Barry K."/>
            <person name="Bills G."/>
            <person name="Bluhm B."/>
            <person name="Cannon C."/>
            <person name="Castanera R."/>
            <person name="Culley D."/>
            <person name="Daum C."/>
            <person name="Ezra D."/>
            <person name="Gonzalez J."/>
            <person name="Henrissat B."/>
            <person name="Kuo A."/>
            <person name="Liang C."/>
            <person name="Lipzen A."/>
            <person name="Lutzoni F."/>
            <person name="Magnuson J."/>
            <person name="Mondo S."/>
            <person name="Nolan M."/>
            <person name="Ohm R."/>
            <person name="Pangilinan J."/>
            <person name="Park H.-J."/>
            <person name="Ramirez L."/>
            <person name="Alfaro M."/>
            <person name="Sun H."/>
            <person name="Tritt A."/>
            <person name="Yoshinaga Y."/>
            <person name="Zwiers L.-H."/>
            <person name="Turgeon B."/>
            <person name="Goodwin S."/>
            <person name="Spatafora J."/>
            <person name="Crous P."/>
            <person name="Grigoriev I."/>
        </authorList>
    </citation>
    <scope>NUCLEOTIDE SEQUENCE</scope>
    <source>
        <strain evidence="6">CBS 115976</strain>
    </source>
</reference>
<dbReference type="SUPFAM" id="SSF144232">
    <property type="entry name" value="HIT/MYND zinc finger-like"/>
    <property type="match status" value="1"/>
</dbReference>
<keyword evidence="2 4" id="KW-0863">Zinc-finger</keyword>
<evidence type="ECO:0000256" key="1">
    <source>
        <dbReference type="ARBA" id="ARBA00022723"/>
    </source>
</evidence>
<dbReference type="GO" id="GO:0008270">
    <property type="term" value="F:zinc ion binding"/>
    <property type="evidence" value="ECO:0007669"/>
    <property type="project" value="UniProtKB-KW"/>
</dbReference>
<dbReference type="EMBL" id="MU004244">
    <property type="protein sequence ID" value="KAF2663873.1"/>
    <property type="molecule type" value="Genomic_DNA"/>
</dbReference>
<evidence type="ECO:0000256" key="2">
    <source>
        <dbReference type="ARBA" id="ARBA00022771"/>
    </source>
</evidence>
<feature type="domain" description="MYND-type" evidence="5">
    <location>
        <begin position="282"/>
        <end position="322"/>
    </location>
</feature>
<evidence type="ECO:0000313" key="7">
    <source>
        <dbReference type="Proteomes" id="UP000799302"/>
    </source>
</evidence>
<sequence>MSSDSQPLDLYDLALLLNYETTVEEPRFRHRKLIDVGRLHVERFPFNFDPNYEFPVWRNVAGQSRRGYLYGYPPSNAPVEVDSPSNLLPTPVPPTLSHLSPRELETIFYETRNIGRCDRAVALLWLLFSKYPDDQLTRIRTSTGGMYTTTARRRYGQHWKLKSPKQLNLTVRVDYRHQAFVDHYTVGFLRMDEPSINVVLDLTSMQFGETGRGRVSDGMFVLEHIEDYKKRLHQWAREPEHVTNQSNFSMPNNAEKPPEEWMEAVVKRVKERWDNRAVEPWCGHCGAPSTKRQKLRKCTRCEVYYCNQEHQRINWNFHRHFCKGNLQRLIAAETKYWVGRQPFPFNPAFEMRLI</sequence>
<dbReference type="OrthoDB" id="432970at2759"/>
<dbReference type="Proteomes" id="UP000799302">
    <property type="component" value="Unassembled WGS sequence"/>
</dbReference>
<evidence type="ECO:0000256" key="4">
    <source>
        <dbReference type="PROSITE-ProRule" id="PRU00134"/>
    </source>
</evidence>
<dbReference type="Gene3D" id="6.10.140.2220">
    <property type="match status" value="1"/>
</dbReference>
<dbReference type="AlphaFoldDB" id="A0A6A6TY07"/>
<dbReference type="PROSITE" id="PS50865">
    <property type="entry name" value="ZF_MYND_2"/>
    <property type="match status" value="1"/>
</dbReference>
<dbReference type="InterPro" id="IPR002893">
    <property type="entry name" value="Znf_MYND"/>
</dbReference>
<keyword evidence="1" id="KW-0479">Metal-binding</keyword>
<evidence type="ECO:0000313" key="6">
    <source>
        <dbReference type="EMBL" id="KAF2663873.1"/>
    </source>
</evidence>